<gene>
    <name evidence="2" type="ORF">GHK86_08445</name>
</gene>
<reference evidence="2 3" key="1">
    <citation type="submission" date="2019-11" db="EMBL/GenBank/DDBJ databases">
        <title>Acidiferrimicrobium australis gen. nov., sp. nov., an acidophilic and obligately heterotrophic, member of the Actinobacteria that catalyses dissimilatory oxido- reduction of iron isolated from metal-rich acidic water in Chile.</title>
        <authorList>
            <person name="Gonzalez D."/>
            <person name="Huber K."/>
            <person name="Hedrich S."/>
            <person name="Rojas-Villalobos C."/>
            <person name="Quatrini R."/>
            <person name="Dinamarca M.A."/>
            <person name="Schwarz A."/>
            <person name="Canales C."/>
            <person name="Nancucheo I."/>
        </authorList>
    </citation>
    <scope>NUCLEOTIDE SEQUENCE [LARGE SCALE GENOMIC DNA]</scope>
    <source>
        <strain evidence="2 3">USS-CCA1</strain>
    </source>
</reference>
<organism evidence="2 3">
    <name type="scientific">Acidiferrimicrobium australe</name>
    <dbReference type="NCBI Taxonomy" id="2664430"/>
    <lineage>
        <taxon>Bacteria</taxon>
        <taxon>Bacillati</taxon>
        <taxon>Actinomycetota</taxon>
        <taxon>Acidimicrobiia</taxon>
        <taxon>Acidimicrobiales</taxon>
        <taxon>Acidimicrobiaceae</taxon>
        <taxon>Acidiferrimicrobium</taxon>
    </lineage>
</organism>
<sequence length="258" mass="27776">MPWSTWATIDRLRIRARGSGEALTAPPVWPRTTFPAVSEQFGPVVTISASYGAGGSVIAPRLAEALALPLVDRLLTADVSAEAVGRLDEDPHSEEGLSEGERAASPGSRLFTYLARASGVYGLSAPPLLVEPEEELRQQAEAGLAEIREGGGGVVLGRAGAVVLADRPRTFHVRLDGPPAARARQAALIEGVSEERATERLAQTDRSRELWVRRLYRADPLDPGWYHLWLDTTAFGLDGSVDLLLDAAHRFLGMAPAW</sequence>
<keyword evidence="3" id="KW-1185">Reference proteome</keyword>
<dbReference type="Gene3D" id="3.40.50.300">
    <property type="entry name" value="P-loop containing nucleotide triphosphate hydrolases"/>
    <property type="match status" value="1"/>
</dbReference>
<evidence type="ECO:0000313" key="3">
    <source>
        <dbReference type="Proteomes" id="UP000437736"/>
    </source>
</evidence>
<dbReference type="InterPro" id="IPR027417">
    <property type="entry name" value="P-loop_NTPase"/>
</dbReference>
<feature type="compositionally biased region" description="Basic and acidic residues" evidence="1">
    <location>
        <begin position="85"/>
        <end position="102"/>
    </location>
</feature>
<feature type="region of interest" description="Disordered" evidence="1">
    <location>
        <begin position="85"/>
        <end position="104"/>
    </location>
</feature>
<proteinExistence type="predicted"/>
<dbReference type="Proteomes" id="UP000437736">
    <property type="component" value="Unassembled WGS sequence"/>
</dbReference>
<name>A0ABW9QSP5_9ACTN</name>
<evidence type="ECO:0000313" key="2">
    <source>
        <dbReference type="EMBL" id="MST32749.1"/>
    </source>
</evidence>
<comment type="caution">
    <text evidence="2">The sequence shown here is derived from an EMBL/GenBank/DDBJ whole genome shotgun (WGS) entry which is preliminary data.</text>
</comment>
<accession>A0ABW9QSP5</accession>
<evidence type="ECO:0000256" key="1">
    <source>
        <dbReference type="SAM" id="MobiDB-lite"/>
    </source>
</evidence>
<dbReference type="EMBL" id="WJHE01000379">
    <property type="protein sequence ID" value="MST32749.1"/>
    <property type="molecule type" value="Genomic_DNA"/>
</dbReference>
<dbReference type="Pfam" id="PF13189">
    <property type="entry name" value="Cytidylate_kin2"/>
    <property type="match status" value="1"/>
</dbReference>
<protein>
    <submittedName>
        <fullName evidence="2">Cytidylate kinase-like family protein</fullName>
    </submittedName>
</protein>